<organism evidence="1 2">
    <name type="scientific">Halobaculum lipolyticum</name>
    <dbReference type="NCBI Taxonomy" id="3032001"/>
    <lineage>
        <taxon>Archaea</taxon>
        <taxon>Methanobacteriati</taxon>
        <taxon>Methanobacteriota</taxon>
        <taxon>Stenosarchaea group</taxon>
        <taxon>Halobacteria</taxon>
        <taxon>Halobacteriales</taxon>
        <taxon>Haloferacaceae</taxon>
        <taxon>Halobaculum</taxon>
    </lineage>
</organism>
<evidence type="ECO:0000313" key="2">
    <source>
        <dbReference type="Proteomes" id="UP001596461"/>
    </source>
</evidence>
<reference evidence="1 2" key="1">
    <citation type="journal article" date="2019" name="Int. J. Syst. Evol. Microbiol.">
        <title>The Global Catalogue of Microorganisms (GCM) 10K type strain sequencing project: providing services to taxonomists for standard genome sequencing and annotation.</title>
        <authorList>
            <consortium name="The Broad Institute Genomics Platform"/>
            <consortium name="The Broad Institute Genome Sequencing Center for Infectious Disease"/>
            <person name="Wu L."/>
            <person name="Ma J."/>
        </authorList>
    </citation>
    <scope>NUCLEOTIDE SEQUENCE [LARGE SCALE GENOMIC DNA]</scope>
    <source>
        <strain evidence="1 2">DT31</strain>
    </source>
</reference>
<evidence type="ECO:0000313" key="1">
    <source>
        <dbReference type="EMBL" id="MFC7068956.1"/>
    </source>
</evidence>
<gene>
    <name evidence="1" type="ORF">ACFQL9_04810</name>
</gene>
<dbReference type="Proteomes" id="UP001596461">
    <property type="component" value="Unassembled WGS sequence"/>
</dbReference>
<dbReference type="RefSeq" id="WP_284030940.1">
    <property type="nucleotide sequence ID" value="NZ_CP126154.1"/>
</dbReference>
<dbReference type="AlphaFoldDB" id="A0ABD5WCC1"/>
<sequence>MSDAAAPADQRADAPPVPVGDLRVAVDLDATVEGESLRVRTADGRVELFADGFAAVRHAGALRDALPDGVGGTLDDVPLGVHVAGVEVARADPGVPAGPVSRALGAAPLRIDVGGVVRALVRRRG</sequence>
<dbReference type="EMBL" id="JBHTAH010000003">
    <property type="protein sequence ID" value="MFC7068956.1"/>
    <property type="molecule type" value="Genomic_DNA"/>
</dbReference>
<comment type="caution">
    <text evidence="1">The sequence shown here is derived from an EMBL/GenBank/DDBJ whole genome shotgun (WGS) entry which is preliminary data.</text>
</comment>
<protein>
    <recommendedName>
        <fullName evidence="3">Peptide ABC transporter ATP-binding protein</fullName>
    </recommendedName>
</protein>
<accession>A0ABD5WCC1</accession>
<proteinExistence type="predicted"/>
<dbReference type="GeneID" id="81125797"/>
<keyword evidence="2" id="KW-1185">Reference proteome</keyword>
<name>A0ABD5WCC1_9EURY</name>
<evidence type="ECO:0008006" key="3">
    <source>
        <dbReference type="Google" id="ProtNLM"/>
    </source>
</evidence>